<dbReference type="SUPFAM" id="SSF49854">
    <property type="entry name" value="Spermadhesin, CUB domain"/>
    <property type="match status" value="1"/>
</dbReference>
<name>A0A183DUP9_9BILA</name>
<keyword evidence="1" id="KW-1015">Disulfide bond</keyword>
<feature type="domain" description="CUB" evidence="3">
    <location>
        <begin position="60"/>
        <end position="169"/>
    </location>
</feature>
<proteinExistence type="predicted"/>
<reference evidence="6" key="1">
    <citation type="submission" date="2016-06" db="UniProtKB">
        <authorList>
            <consortium name="WormBaseParasite"/>
        </authorList>
    </citation>
    <scope>IDENTIFICATION</scope>
</reference>
<comment type="caution">
    <text evidence="2">Lacks conserved residue(s) required for the propagation of feature annotation.</text>
</comment>
<dbReference type="WBParaSite" id="GPUH_0001245401-mRNA-1">
    <property type="protein sequence ID" value="GPUH_0001245401-mRNA-1"/>
    <property type="gene ID" value="GPUH_0001245401"/>
</dbReference>
<dbReference type="InterPro" id="IPR000859">
    <property type="entry name" value="CUB_dom"/>
</dbReference>
<dbReference type="Gene3D" id="2.60.120.290">
    <property type="entry name" value="Spermadhesin, CUB domain"/>
    <property type="match status" value="1"/>
</dbReference>
<dbReference type="InterPro" id="IPR035914">
    <property type="entry name" value="Sperma_CUB_dom_sf"/>
</dbReference>
<dbReference type="AlphaFoldDB" id="A0A183DUP9"/>
<sequence length="202" mass="22529">MIESILRCRGSSETPDCGGDLLAGQSYEFINSTHLPANGHCVWRIRSILRRRGSSETPDCGGDLLAGQSYEFINSTHLPANGHCVWRIRSAARVLVFIDALQLPCKDACTSYLELKYKSDMVSTGPRLCCGAPKSGFTSTESTFIIIYAGNIFTDDYRWRGFSIRYRLCKNFGALTTKSYTFGVILGYLRKRAVISSRPNEK</sequence>
<dbReference type="SMART" id="SM00042">
    <property type="entry name" value="CUB"/>
    <property type="match status" value="1"/>
</dbReference>
<dbReference type="Proteomes" id="UP000271098">
    <property type="component" value="Unassembled WGS sequence"/>
</dbReference>
<dbReference type="PROSITE" id="PS01180">
    <property type="entry name" value="CUB"/>
    <property type="match status" value="1"/>
</dbReference>
<protein>
    <submittedName>
        <fullName evidence="6">CUB domain-containing protein</fullName>
    </submittedName>
</protein>
<reference evidence="4 5" key="2">
    <citation type="submission" date="2018-11" db="EMBL/GenBank/DDBJ databases">
        <authorList>
            <consortium name="Pathogen Informatics"/>
        </authorList>
    </citation>
    <scope>NUCLEOTIDE SEQUENCE [LARGE SCALE GENOMIC DNA]</scope>
</reference>
<accession>A0A183DUP9</accession>
<keyword evidence="5" id="KW-1185">Reference proteome</keyword>
<dbReference type="CDD" id="cd00041">
    <property type="entry name" value="CUB"/>
    <property type="match status" value="1"/>
</dbReference>
<evidence type="ECO:0000313" key="6">
    <source>
        <dbReference type="WBParaSite" id="GPUH_0001245401-mRNA-1"/>
    </source>
</evidence>
<evidence type="ECO:0000256" key="1">
    <source>
        <dbReference type="ARBA" id="ARBA00023157"/>
    </source>
</evidence>
<dbReference type="OrthoDB" id="431034at2759"/>
<organism evidence="6">
    <name type="scientific">Gongylonema pulchrum</name>
    <dbReference type="NCBI Taxonomy" id="637853"/>
    <lineage>
        <taxon>Eukaryota</taxon>
        <taxon>Metazoa</taxon>
        <taxon>Ecdysozoa</taxon>
        <taxon>Nematoda</taxon>
        <taxon>Chromadorea</taxon>
        <taxon>Rhabditida</taxon>
        <taxon>Spirurina</taxon>
        <taxon>Spiruromorpha</taxon>
        <taxon>Spiruroidea</taxon>
        <taxon>Gongylonematidae</taxon>
        <taxon>Gongylonema</taxon>
    </lineage>
</organism>
<evidence type="ECO:0000256" key="2">
    <source>
        <dbReference type="PROSITE-ProRule" id="PRU00059"/>
    </source>
</evidence>
<evidence type="ECO:0000313" key="4">
    <source>
        <dbReference type="EMBL" id="VDN20456.1"/>
    </source>
</evidence>
<gene>
    <name evidence="4" type="ORF">GPUH_LOCUS12440</name>
</gene>
<evidence type="ECO:0000259" key="3">
    <source>
        <dbReference type="PROSITE" id="PS01180"/>
    </source>
</evidence>
<evidence type="ECO:0000313" key="5">
    <source>
        <dbReference type="Proteomes" id="UP000271098"/>
    </source>
</evidence>
<dbReference type="EMBL" id="UYRT01079312">
    <property type="protein sequence ID" value="VDN20456.1"/>
    <property type="molecule type" value="Genomic_DNA"/>
</dbReference>